<keyword evidence="2" id="KW-1185">Reference proteome</keyword>
<feature type="region of interest" description="Disordered" evidence="1">
    <location>
        <begin position="203"/>
        <end position="222"/>
    </location>
</feature>
<dbReference type="AlphaFoldDB" id="A0A1U8D410"/>
<gene>
    <name evidence="3" type="primary">CUNHXorf38</name>
</gene>
<dbReference type="GeneID" id="102376582"/>
<dbReference type="RefSeq" id="XP_014376022.1">
    <property type="nucleotide sequence ID" value="XM_014520536.2"/>
</dbReference>
<dbReference type="PANTHER" id="PTHR35083">
    <property type="entry name" value="RGD1565685 PROTEIN"/>
    <property type="match status" value="1"/>
</dbReference>
<evidence type="ECO:0000256" key="1">
    <source>
        <dbReference type="SAM" id="MobiDB-lite"/>
    </source>
</evidence>
<reference evidence="3" key="1">
    <citation type="submission" date="2025-08" db="UniProtKB">
        <authorList>
            <consortium name="RefSeq"/>
        </authorList>
    </citation>
    <scope>IDENTIFICATION</scope>
</reference>
<dbReference type="Pfam" id="PF15112">
    <property type="entry name" value="DUF4559"/>
    <property type="match status" value="1"/>
</dbReference>
<evidence type="ECO:0000313" key="3">
    <source>
        <dbReference type="RefSeq" id="XP_014376022.1"/>
    </source>
</evidence>
<dbReference type="Proteomes" id="UP000189705">
    <property type="component" value="Unplaced"/>
</dbReference>
<dbReference type="PANTHER" id="PTHR35083:SF1">
    <property type="entry name" value="RGD1565685 PROTEIN"/>
    <property type="match status" value="1"/>
</dbReference>
<name>A0A1U8D410_ALLSI</name>
<evidence type="ECO:0000313" key="2">
    <source>
        <dbReference type="Proteomes" id="UP000189705"/>
    </source>
</evidence>
<organism evidence="2 3">
    <name type="scientific">Alligator sinensis</name>
    <name type="common">Chinese alligator</name>
    <dbReference type="NCBI Taxonomy" id="38654"/>
    <lineage>
        <taxon>Eukaryota</taxon>
        <taxon>Metazoa</taxon>
        <taxon>Chordata</taxon>
        <taxon>Craniata</taxon>
        <taxon>Vertebrata</taxon>
        <taxon>Euteleostomi</taxon>
        <taxon>Archelosauria</taxon>
        <taxon>Archosauria</taxon>
        <taxon>Crocodylia</taxon>
        <taxon>Alligatoridae</taxon>
        <taxon>Alligatorinae</taxon>
        <taxon>Alligator</taxon>
    </lineage>
</organism>
<feature type="compositionally biased region" description="Basic and acidic residues" evidence="1">
    <location>
        <begin position="203"/>
        <end position="216"/>
    </location>
</feature>
<dbReference type="CTD" id="109305917"/>
<sequence>MRGKERYAVSFQPACSLCAQWKQEILNHHTNRHGDVHWGNCKPWLWPSNSWELAKVITCRNELMHSSEMKVSSLWLKEFGKKIQNLLNEFENVPEVAAAGTKIEKLLSSDWAVCVPGEGDQPDGLEEETEVYLTESQIHEIEMELIRQRLEEIYLLAEEQEMLSAENLHRIQMVKDFLKDNSDLNTSFEADLQRLEGLEKEMQSQKISLDETKKENPEEETNEACLLKKIKLVA</sequence>
<accession>A0A1U8D410</accession>
<dbReference type="InterPro" id="IPR027897">
    <property type="entry name" value="DUF4559"/>
</dbReference>
<protein>
    <submittedName>
        <fullName evidence="3">Uncharacterized protein CXorf38 homolog isoform X2</fullName>
    </submittedName>
</protein>
<proteinExistence type="predicted"/>